<evidence type="ECO:0000256" key="10">
    <source>
        <dbReference type="ARBA" id="ARBA00022679"/>
    </source>
</evidence>
<accession>A0A0P6K2W0</accession>
<evidence type="ECO:0000256" key="19">
    <source>
        <dbReference type="ARBA" id="ARBA00023015"/>
    </source>
</evidence>
<dbReference type="Gene3D" id="3.30.200.20">
    <property type="entry name" value="Phosphorylase Kinase, domain 1"/>
    <property type="match status" value="1"/>
</dbReference>
<dbReference type="PROSITE" id="PS00108">
    <property type="entry name" value="PROTEIN_KINASE_ST"/>
    <property type="match status" value="1"/>
</dbReference>
<evidence type="ECO:0000256" key="1">
    <source>
        <dbReference type="ARBA" id="ARBA00004123"/>
    </source>
</evidence>
<dbReference type="PROSITE" id="PS50137">
    <property type="entry name" value="DS_RBD"/>
    <property type="match status" value="2"/>
</dbReference>
<evidence type="ECO:0000256" key="31">
    <source>
        <dbReference type="ARBA" id="ARBA00078605"/>
    </source>
</evidence>
<keyword evidence="14 33" id="KW-0067">ATP-binding</keyword>
<dbReference type="PROSITE" id="PS50011">
    <property type="entry name" value="PROTEIN_KINASE_DOM"/>
    <property type="match status" value="1"/>
</dbReference>
<dbReference type="SMART" id="SM00220">
    <property type="entry name" value="S_TKc"/>
    <property type="match status" value="1"/>
</dbReference>
<evidence type="ECO:0000313" key="37">
    <source>
        <dbReference type="EMBL" id="JAN98785.1"/>
    </source>
</evidence>
<evidence type="ECO:0000256" key="34">
    <source>
        <dbReference type="SAM" id="MobiDB-lite"/>
    </source>
</evidence>
<evidence type="ECO:0000256" key="6">
    <source>
        <dbReference type="ARBA" id="ARBA00022499"/>
    </source>
</evidence>
<comment type="similarity">
    <text evidence="24">Belongs to the protein kinase superfamily. Ser/Thr protein kinase family. GCN2 subfamily.</text>
</comment>
<evidence type="ECO:0000259" key="36">
    <source>
        <dbReference type="PROSITE" id="PS50137"/>
    </source>
</evidence>
<dbReference type="FunFam" id="3.30.160.20:FF:000045">
    <property type="entry name" value="Eukaryotic translation initiation factor 2-alpha kinase 2"/>
    <property type="match status" value="1"/>
</dbReference>
<dbReference type="Pfam" id="PF00035">
    <property type="entry name" value="dsrm"/>
    <property type="match status" value="2"/>
</dbReference>
<dbReference type="FunFam" id="3.30.200.20:FF:000536">
    <property type="entry name" value="Eukaryotic translation initiation factor 2-alpha kinase 2"/>
    <property type="match status" value="1"/>
</dbReference>
<keyword evidence="16" id="KW-0391">Immunity</keyword>
<keyword evidence="11" id="KW-0677">Repeat</keyword>
<proteinExistence type="inferred from homology"/>
<keyword evidence="10" id="KW-0808">Transferase</keyword>
<feature type="domain" description="Protein kinase" evidence="35">
    <location>
        <begin position="264"/>
        <end position="525"/>
    </location>
</feature>
<dbReference type="EC" id="2.7.10.2" evidence="3"/>
<evidence type="ECO:0000256" key="7">
    <source>
        <dbReference type="ARBA" id="ARBA00022527"/>
    </source>
</evidence>
<keyword evidence="17 32" id="KW-0694">RNA-binding</keyword>
<dbReference type="PROSITE" id="PS00107">
    <property type="entry name" value="PROTEIN_KINASE_ATP"/>
    <property type="match status" value="1"/>
</dbReference>
<evidence type="ECO:0000256" key="29">
    <source>
        <dbReference type="ARBA" id="ARBA00076023"/>
    </source>
</evidence>
<reference evidence="37" key="1">
    <citation type="submission" date="2015-10" db="EMBL/GenBank/DDBJ databases">
        <title>FRAMA: From RNA-seq data to annotated mRNA assemblies.</title>
        <authorList>
            <person name="Bens M."/>
            <person name="Sahm A."/>
            <person name="Jahn N."/>
            <person name="Morhart M."/>
            <person name="Holtze S."/>
            <person name="Hildebrandt T.B."/>
            <person name="Platzer M."/>
            <person name="Szafranski K."/>
        </authorList>
    </citation>
    <scope>NUCLEOTIDE SEQUENCE</scope>
    <source>
        <tissue evidence="37">Liver</tissue>
    </source>
</reference>
<organism evidence="37">
    <name type="scientific">Heterocephalus glaber</name>
    <name type="common">Naked mole rat</name>
    <dbReference type="NCBI Taxonomy" id="10181"/>
    <lineage>
        <taxon>Eukaryota</taxon>
        <taxon>Metazoa</taxon>
        <taxon>Chordata</taxon>
        <taxon>Craniata</taxon>
        <taxon>Vertebrata</taxon>
        <taxon>Euteleostomi</taxon>
        <taxon>Mammalia</taxon>
        <taxon>Eutheria</taxon>
        <taxon>Euarchontoglires</taxon>
        <taxon>Glires</taxon>
        <taxon>Rodentia</taxon>
        <taxon>Hystricomorpha</taxon>
        <taxon>Bathyergidae</taxon>
        <taxon>Heterocephalus</taxon>
    </lineage>
</organism>
<keyword evidence="8" id="KW-0597">Phosphoprotein</keyword>
<evidence type="ECO:0000256" key="26">
    <source>
        <dbReference type="ARBA" id="ARBA00048679"/>
    </source>
</evidence>
<feature type="domain" description="DRBM" evidence="36">
    <location>
        <begin position="9"/>
        <end position="77"/>
    </location>
</feature>
<dbReference type="GO" id="GO:0004715">
    <property type="term" value="F:non-membrane spanning protein tyrosine kinase activity"/>
    <property type="evidence" value="ECO:0007669"/>
    <property type="project" value="UniProtKB-EC"/>
</dbReference>
<evidence type="ECO:0000256" key="20">
    <source>
        <dbReference type="ARBA" id="ARBA00023118"/>
    </source>
</evidence>
<keyword evidence="23" id="KW-0539">Nucleus</keyword>
<gene>
    <name evidence="37" type="primary">EIF2AK2</name>
</gene>
<dbReference type="InterPro" id="IPR017441">
    <property type="entry name" value="Protein_kinase_ATP_BS"/>
</dbReference>
<evidence type="ECO:0000256" key="13">
    <source>
        <dbReference type="ARBA" id="ARBA00022777"/>
    </source>
</evidence>
<evidence type="ECO:0000256" key="9">
    <source>
        <dbReference type="ARBA" id="ARBA00022588"/>
    </source>
</evidence>
<keyword evidence="9" id="KW-0399">Innate immunity</keyword>
<keyword evidence="21" id="KW-0829">Tyrosine-protein kinase</keyword>
<dbReference type="EC" id="2.7.11.1" evidence="4"/>
<dbReference type="Gene3D" id="1.10.510.10">
    <property type="entry name" value="Transferase(Phosphotransferase) domain 1"/>
    <property type="match status" value="1"/>
</dbReference>
<dbReference type="GO" id="GO:0048471">
    <property type="term" value="C:perinuclear region of cytoplasm"/>
    <property type="evidence" value="ECO:0007669"/>
    <property type="project" value="UniProtKB-SubCell"/>
</dbReference>
<feature type="compositionally biased region" description="Low complexity" evidence="34">
    <location>
        <begin position="192"/>
        <end position="201"/>
    </location>
</feature>
<keyword evidence="20" id="KW-0051">Antiviral defense</keyword>
<evidence type="ECO:0000256" key="28">
    <source>
        <dbReference type="ARBA" id="ARBA00075411"/>
    </source>
</evidence>
<evidence type="ECO:0000256" key="24">
    <source>
        <dbReference type="ARBA" id="ARBA00037982"/>
    </source>
</evidence>
<evidence type="ECO:0000256" key="8">
    <source>
        <dbReference type="ARBA" id="ARBA00022553"/>
    </source>
</evidence>
<evidence type="ECO:0000256" key="32">
    <source>
        <dbReference type="PROSITE-ProRule" id="PRU00266"/>
    </source>
</evidence>
<evidence type="ECO:0000256" key="18">
    <source>
        <dbReference type="ARBA" id="ARBA00022990"/>
    </source>
</evidence>
<keyword evidence="5" id="KW-0963">Cytoplasm</keyword>
<evidence type="ECO:0000256" key="33">
    <source>
        <dbReference type="PROSITE-ProRule" id="PRU10141"/>
    </source>
</evidence>
<keyword evidence="22" id="KW-0804">Transcription</keyword>
<evidence type="ECO:0000256" key="22">
    <source>
        <dbReference type="ARBA" id="ARBA00023163"/>
    </source>
</evidence>
<dbReference type="SMART" id="SM00358">
    <property type="entry name" value="DSRM"/>
    <property type="match status" value="2"/>
</dbReference>
<evidence type="ECO:0000256" key="15">
    <source>
        <dbReference type="ARBA" id="ARBA00022843"/>
    </source>
</evidence>
<dbReference type="GO" id="GO:0003725">
    <property type="term" value="F:double-stranded RNA binding"/>
    <property type="evidence" value="ECO:0007669"/>
    <property type="project" value="InterPro"/>
</dbReference>
<comment type="subcellular location">
    <subcellularLocation>
        <location evidence="2">Cytoplasm</location>
        <location evidence="2">Perinuclear region</location>
    </subcellularLocation>
    <subcellularLocation>
        <location evidence="1">Nucleus</location>
    </subcellularLocation>
</comment>
<dbReference type="GO" id="GO:0045087">
    <property type="term" value="P:innate immune response"/>
    <property type="evidence" value="ECO:0007669"/>
    <property type="project" value="UniProtKB-KW"/>
</dbReference>
<keyword evidence="13 37" id="KW-0418">Kinase</keyword>
<dbReference type="Gene3D" id="3.30.160.20">
    <property type="match status" value="2"/>
</dbReference>
<dbReference type="OMA" id="KIACEMM"/>
<evidence type="ECO:0000256" key="3">
    <source>
        <dbReference type="ARBA" id="ARBA00011903"/>
    </source>
</evidence>
<evidence type="ECO:0000259" key="35">
    <source>
        <dbReference type="PROSITE" id="PS50011"/>
    </source>
</evidence>
<keyword evidence="7" id="KW-0723">Serine/threonine-protein kinase</keyword>
<evidence type="ECO:0000256" key="11">
    <source>
        <dbReference type="ARBA" id="ARBA00022737"/>
    </source>
</evidence>
<name>A0A0P6K2W0_HETGA</name>
<dbReference type="FunFam" id="1.10.510.10:FF:000251">
    <property type="entry name" value="eukaryotic translation initiation factor 2-alpha kinase 3"/>
    <property type="match status" value="1"/>
</dbReference>
<evidence type="ECO:0000256" key="30">
    <source>
        <dbReference type="ARBA" id="ARBA00076429"/>
    </source>
</evidence>
<keyword evidence="12 33" id="KW-0547">Nucleotide-binding</keyword>
<dbReference type="CDD" id="cd19903">
    <property type="entry name" value="DSRM_EIF2AK2_rpt1"/>
    <property type="match status" value="1"/>
</dbReference>
<keyword evidence="19" id="KW-0805">Transcription regulation</keyword>
<dbReference type="EMBL" id="GEBF01004847">
    <property type="protein sequence ID" value="JAN98785.1"/>
    <property type="molecule type" value="Transcribed_RNA"/>
</dbReference>
<feature type="binding site" evidence="33">
    <location>
        <position position="293"/>
    </location>
    <ligand>
        <name>ATP</name>
        <dbReference type="ChEBI" id="CHEBI:30616"/>
    </ligand>
</feature>
<evidence type="ECO:0000256" key="17">
    <source>
        <dbReference type="ARBA" id="ARBA00022884"/>
    </source>
</evidence>
<dbReference type="PANTHER" id="PTHR11042">
    <property type="entry name" value="EUKARYOTIC TRANSLATION INITIATION FACTOR 2-ALPHA KINASE EIF2-ALPHA KINASE -RELATED"/>
    <property type="match status" value="1"/>
</dbReference>
<dbReference type="InterPro" id="IPR008271">
    <property type="entry name" value="Ser/Thr_kinase_AS"/>
</dbReference>
<dbReference type="GO" id="GO:0004694">
    <property type="term" value="F:eukaryotic translation initiation factor 2alpha kinase activity"/>
    <property type="evidence" value="ECO:0007669"/>
    <property type="project" value="TreeGrafter"/>
</dbReference>
<evidence type="ECO:0000256" key="16">
    <source>
        <dbReference type="ARBA" id="ARBA00022859"/>
    </source>
</evidence>
<dbReference type="SUPFAM" id="SSF56112">
    <property type="entry name" value="Protein kinase-like (PK-like)"/>
    <property type="match status" value="1"/>
</dbReference>
<evidence type="ECO:0000256" key="27">
    <source>
        <dbReference type="ARBA" id="ARBA00068989"/>
    </source>
</evidence>
<evidence type="ECO:0000256" key="14">
    <source>
        <dbReference type="ARBA" id="ARBA00022840"/>
    </source>
</evidence>
<dbReference type="AlphaFoldDB" id="A0A0P6K2W0"/>
<dbReference type="InterPro" id="IPR050339">
    <property type="entry name" value="CC_SR_Kinase"/>
</dbReference>
<dbReference type="SUPFAM" id="SSF54768">
    <property type="entry name" value="dsRNA-binding domain-like"/>
    <property type="match status" value="2"/>
</dbReference>
<dbReference type="PANTHER" id="PTHR11042:SF163">
    <property type="entry name" value="INTERFERON-INDUCED, DOUBLE-STRANDED RNA-ACTIVATED PROTEIN KINASE"/>
    <property type="match status" value="1"/>
</dbReference>
<feature type="domain" description="DRBM" evidence="36">
    <location>
        <begin position="100"/>
        <end position="167"/>
    </location>
</feature>
<dbReference type="Pfam" id="PF00069">
    <property type="entry name" value="Pkinase"/>
    <property type="match status" value="1"/>
</dbReference>
<protein>
    <recommendedName>
        <fullName evidence="27">Interferon-induced, double-stranded RNA-activated protein kinase</fullName>
        <ecNumber evidence="3">2.7.10.2</ecNumber>
        <ecNumber evidence="4">2.7.11.1</ecNumber>
    </recommendedName>
    <alternativeName>
        <fullName evidence="30">Eukaryotic translation initiation factor 2-alpha kinase 2</fullName>
    </alternativeName>
    <alternativeName>
        <fullName evidence="31">Interferon-inducible RNA-dependent protein kinase</fullName>
    </alternativeName>
    <alternativeName>
        <fullName evidence="28">Protein kinase RNA-activated</fullName>
    </alternativeName>
    <alternativeName>
        <fullName evidence="29">Tyrosine-protein kinase EIF2AK2</fullName>
    </alternativeName>
</protein>
<sequence>MANGFVPGFYIEELNKYHQKNGVKVSYQELSVTGPPHSLLFTFQVTIDGRTFPEGKGRSKQDAKNAAAKLAFDVLTQEKKVGSSSSSMTKDTSEESAFGNYVGLVNRIAQKDKLSVNYEQYDLREQGPRRFQCKCKIEQKVYGCGTASTKQDAKQLAAKLAFDRISEEKLEKAHQASHDHFSTESRDSGNGSSKTLASESSSENDFSANARKSDHSSDSESGCCPVNGLRNKQMKTKVNLAPKFDHANVEENKYTVNDRFASEYEDIEPIGDGGYGQVFKAKHKLDEKISVIKRVRCTNEKVLREVHALAALNHTNIVRYYHCWKGIDYDPECSTSTNPRSRSCCLFISMEFCDKGTLEKWIYQREKSNPDKALALEFFEQITTGVQYIHSKSIIHRDLKPVNIFLVDEKQVKIGDFGLATTLENDEKRTRDKGTMRYMSPEQLASAEDYGKEVDIFALGLILGELIHICSTVQETMEFFKDLRKGIFYDVFDSKEKNLLQKLISREPQRRPDTQEILRTLAEWKNASEKKERNTC</sequence>
<evidence type="ECO:0000256" key="2">
    <source>
        <dbReference type="ARBA" id="ARBA00004556"/>
    </source>
</evidence>
<evidence type="ECO:0000256" key="21">
    <source>
        <dbReference type="ARBA" id="ARBA00023137"/>
    </source>
</evidence>
<dbReference type="InterPro" id="IPR014720">
    <property type="entry name" value="dsRBD_dom"/>
</dbReference>
<evidence type="ECO:0000256" key="12">
    <source>
        <dbReference type="ARBA" id="ARBA00022741"/>
    </source>
</evidence>
<feature type="region of interest" description="Disordered" evidence="34">
    <location>
        <begin position="169"/>
        <end position="228"/>
    </location>
</feature>
<dbReference type="GO" id="GO:0051607">
    <property type="term" value="P:defense response to virus"/>
    <property type="evidence" value="ECO:0007669"/>
    <property type="project" value="UniProtKB-KW"/>
</dbReference>
<keyword evidence="6" id="KW-1017">Isopeptide bond</keyword>
<comment type="catalytic activity">
    <reaction evidence="26">
        <text>L-seryl-[protein] + ATP = O-phospho-L-seryl-[protein] + ADP + H(+)</text>
        <dbReference type="Rhea" id="RHEA:17989"/>
        <dbReference type="Rhea" id="RHEA-COMP:9863"/>
        <dbReference type="Rhea" id="RHEA-COMP:11604"/>
        <dbReference type="ChEBI" id="CHEBI:15378"/>
        <dbReference type="ChEBI" id="CHEBI:29999"/>
        <dbReference type="ChEBI" id="CHEBI:30616"/>
        <dbReference type="ChEBI" id="CHEBI:83421"/>
        <dbReference type="ChEBI" id="CHEBI:456216"/>
        <dbReference type="EC" id="2.7.11.1"/>
    </reaction>
</comment>
<dbReference type="InterPro" id="IPR000719">
    <property type="entry name" value="Prot_kinase_dom"/>
</dbReference>
<dbReference type="InterPro" id="IPR011009">
    <property type="entry name" value="Kinase-like_dom_sf"/>
</dbReference>
<keyword evidence="18" id="KW-0007">Acetylation</keyword>
<feature type="compositionally biased region" description="Basic and acidic residues" evidence="34">
    <location>
        <begin position="169"/>
        <end position="187"/>
    </location>
</feature>
<keyword evidence="15" id="KW-0832">Ubl conjugation</keyword>
<evidence type="ECO:0000256" key="4">
    <source>
        <dbReference type="ARBA" id="ARBA00012513"/>
    </source>
</evidence>
<evidence type="ECO:0000256" key="25">
    <source>
        <dbReference type="ARBA" id="ARBA00047899"/>
    </source>
</evidence>
<dbReference type="GO" id="GO:0005524">
    <property type="term" value="F:ATP binding"/>
    <property type="evidence" value="ECO:0007669"/>
    <property type="project" value="UniProtKB-UniRule"/>
</dbReference>
<dbReference type="GO" id="GO:0005634">
    <property type="term" value="C:nucleus"/>
    <property type="evidence" value="ECO:0007669"/>
    <property type="project" value="UniProtKB-SubCell"/>
</dbReference>
<evidence type="ECO:0000256" key="5">
    <source>
        <dbReference type="ARBA" id="ARBA00022490"/>
    </source>
</evidence>
<dbReference type="InterPro" id="IPR044452">
    <property type="entry name" value="EIF2AK2_DSRM_1"/>
</dbReference>
<comment type="catalytic activity">
    <reaction evidence="25">
        <text>L-threonyl-[protein] + ATP = O-phospho-L-threonyl-[protein] + ADP + H(+)</text>
        <dbReference type="Rhea" id="RHEA:46608"/>
        <dbReference type="Rhea" id="RHEA-COMP:11060"/>
        <dbReference type="Rhea" id="RHEA-COMP:11605"/>
        <dbReference type="ChEBI" id="CHEBI:15378"/>
        <dbReference type="ChEBI" id="CHEBI:30013"/>
        <dbReference type="ChEBI" id="CHEBI:30616"/>
        <dbReference type="ChEBI" id="CHEBI:61977"/>
        <dbReference type="ChEBI" id="CHEBI:456216"/>
        <dbReference type="EC" id="2.7.11.1"/>
    </reaction>
</comment>
<evidence type="ECO:0000256" key="23">
    <source>
        <dbReference type="ARBA" id="ARBA00023242"/>
    </source>
</evidence>